<evidence type="ECO:0000256" key="13">
    <source>
        <dbReference type="ARBA" id="ARBA00039545"/>
    </source>
</evidence>
<dbReference type="Gene3D" id="3.40.50.12780">
    <property type="entry name" value="N-terminal domain of ligase-like"/>
    <property type="match status" value="1"/>
</dbReference>
<dbReference type="RefSeq" id="WP_073356406.1">
    <property type="nucleotide sequence ID" value="NZ_FQUZ01000020.1"/>
</dbReference>
<dbReference type="InterPro" id="IPR042099">
    <property type="entry name" value="ANL_N_sf"/>
</dbReference>
<dbReference type="InterPro" id="IPR025110">
    <property type="entry name" value="AMP-bd_C"/>
</dbReference>
<dbReference type="CDD" id="cd05936">
    <property type="entry name" value="FC-FACS_FadD_like"/>
    <property type="match status" value="1"/>
</dbReference>
<dbReference type="InterPro" id="IPR000873">
    <property type="entry name" value="AMP-dep_synth/lig_dom"/>
</dbReference>
<protein>
    <recommendedName>
        <fullName evidence="13">Long-chain-fatty-acid--CoA ligase</fullName>
        <ecNumber evidence="12">6.2.1.3</ecNumber>
    </recommendedName>
    <alternativeName>
        <fullName evidence="14">Long-chain acyl-CoA synthetase</fullName>
    </alternativeName>
</protein>
<evidence type="ECO:0000256" key="9">
    <source>
        <dbReference type="ARBA" id="ARBA00022842"/>
    </source>
</evidence>
<dbReference type="GO" id="GO:0005524">
    <property type="term" value="F:ATP binding"/>
    <property type="evidence" value="ECO:0007669"/>
    <property type="project" value="UniProtKB-KW"/>
</dbReference>
<accession>A0A1M5B823</accession>
<evidence type="ECO:0000313" key="18">
    <source>
        <dbReference type="Proteomes" id="UP000184327"/>
    </source>
</evidence>
<dbReference type="EC" id="6.2.1.3" evidence="12"/>
<evidence type="ECO:0000256" key="8">
    <source>
        <dbReference type="ARBA" id="ARBA00022840"/>
    </source>
</evidence>
<keyword evidence="5" id="KW-0436">Ligase</keyword>
<dbReference type="PROSITE" id="PS00455">
    <property type="entry name" value="AMP_BINDING"/>
    <property type="match status" value="1"/>
</dbReference>
<dbReference type="Pfam" id="PF00501">
    <property type="entry name" value="AMP-binding"/>
    <property type="match status" value="1"/>
</dbReference>
<dbReference type="SUPFAM" id="SSF56801">
    <property type="entry name" value="Acetyl-CoA synthetase-like"/>
    <property type="match status" value="1"/>
</dbReference>
<dbReference type="FunFam" id="3.40.50.12780:FF:000003">
    <property type="entry name" value="Long-chain-fatty-acid--CoA ligase FadD"/>
    <property type="match status" value="1"/>
</dbReference>
<feature type="domain" description="AMP-dependent synthetase/ligase" evidence="15">
    <location>
        <begin position="43"/>
        <end position="436"/>
    </location>
</feature>
<name>A0A1M5B823_9BURK</name>
<gene>
    <name evidence="17" type="ORF">SAMN02745117_01849</name>
</gene>
<evidence type="ECO:0000256" key="11">
    <source>
        <dbReference type="ARBA" id="ARBA00023136"/>
    </source>
</evidence>
<evidence type="ECO:0000256" key="1">
    <source>
        <dbReference type="ARBA" id="ARBA00001946"/>
    </source>
</evidence>
<keyword evidence="9" id="KW-0460">Magnesium</keyword>
<evidence type="ECO:0000256" key="5">
    <source>
        <dbReference type="ARBA" id="ARBA00022598"/>
    </source>
</evidence>
<dbReference type="STRING" id="1122156.SAMN02745117_01849"/>
<dbReference type="Gene3D" id="3.30.300.30">
    <property type="match status" value="1"/>
</dbReference>
<keyword evidence="10" id="KW-0443">Lipid metabolism</keyword>
<organism evidence="17 18">
    <name type="scientific">Lampropedia hyalina DSM 16112</name>
    <dbReference type="NCBI Taxonomy" id="1122156"/>
    <lineage>
        <taxon>Bacteria</taxon>
        <taxon>Pseudomonadati</taxon>
        <taxon>Pseudomonadota</taxon>
        <taxon>Betaproteobacteria</taxon>
        <taxon>Burkholderiales</taxon>
        <taxon>Comamonadaceae</taxon>
        <taxon>Lampropedia</taxon>
    </lineage>
</organism>
<keyword evidence="6" id="KW-0547">Nucleotide-binding</keyword>
<evidence type="ECO:0000256" key="6">
    <source>
        <dbReference type="ARBA" id="ARBA00022741"/>
    </source>
</evidence>
<keyword evidence="8" id="KW-0067">ATP-binding</keyword>
<comment type="pathway">
    <text evidence="3">Lipid metabolism; fatty acid beta-oxidation.</text>
</comment>
<evidence type="ECO:0000256" key="14">
    <source>
        <dbReference type="ARBA" id="ARBA00042773"/>
    </source>
</evidence>
<keyword evidence="7" id="KW-0276">Fatty acid metabolism</keyword>
<comment type="similarity">
    <text evidence="4">Belongs to the ATP-dependent AMP-binding enzyme family.</text>
</comment>
<dbReference type="InterPro" id="IPR020845">
    <property type="entry name" value="AMP-binding_CS"/>
</dbReference>
<dbReference type="GO" id="GO:0004467">
    <property type="term" value="F:long-chain fatty acid-CoA ligase activity"/>
    <property type="evidence" value="ECO:0007669"/>
    <property type="project" value="UniProtKB-EC"/>
</dbReference>
<dbReference type="Pfam" id="PF13193">
    <property type="entry name" value="AMP-binding_C"/>
    <property type="match status" value="1"/>
</dbReference>
<dbReference type="InterPro" id="IPR045851">
    <property type="entry name" value="AMP-bd_C_sf"/>
</dbReference>
<proteinExistence type="inferred from homology"/>
<evidence type="ECO:0000313" key="17">
    <source>
        <dbReference type="EMBL" id="SHF38598.1"/>
    </source>
</evidence>
<dbReference type="PANTHER" id="PTHR43767">
    <property type="entry name" value="LONG-CHAIN-FATTY-ACID--COA LIGASE"/>
    <property type="match status" value="1"/>
</dbReference>
<evidence type="ECO:0000256" key="10">
    <source>
        <dbReference type="ARBA" id="ARBA00023098"/>
    </source>
</evidence>
<keyword evidence="11" id="KW-0472">Membrane</keyword>
<dbReference type="PANTHER" id="PTHR43767:SF8">
    <property type="entry name" value="LONG-CHAIN-FATTY-ACID--COA LIGASE"/>
    <property type="match status" value="1"/>
</dbReference>
<feature type="domain" description="AMP-binding enzyme C-terminal" evidence="16">
    <location>
        <begin position="487"/>
        <end position="564"/>
    </location>
</feature>
<dbReference type="Proteomes" id="UP000184327">
    <property type="component" value="Unassembled WGS sequence"/>
</dbReference>
<evidence type="ECO:0000256" key="3">
    <source>
        <dbReference type="ARBA" id="ARBA00005005"/>
    </source>
</evidence>
<keyword evidence="18" id="KW-1185">Reference proteome</keyword>
<evidence type="ECO:0000256" key="7">
    <source>
        <dbReference type="ARBA" id="ARBA00022832"/>
    </source>
</evidence>
<evidence type="ECO:0000259" key="15">
    <source>
        <dbReference type="Pfam" id="PF00501"/>
    </source>
</evidence>
<dbReference type="AlphaFoldDB" id="A0A1M5B823"/>
<evidence type="ECO:0000256" key="12">
    <source>
        <dbReference type="ARBA" id="ARBA00026121"/>
    </source>
</evidence>
<comment type="subcellular location">
    <subcellularLocation>
        <location evidence="2">Membrane</location>
        <topology evidence="2">Peripheral membrane protein</topology>
    </subcellularLocation>
</comment>
<dbReference type="InterPro" id="IPR050237">
    <property type="entry name" value="ATP-dep_AMP-bd_enzyme"/>
</dbReference>
<dbReference type="GO" id="GO:0016020">
    <property type="term" value="C:membrane"/>
    <property type="evidence" value="ECO:0007669"/>
    <property type="project" value="UniProtKB-SubCell"/>
</dbReference>
<dbReference type="OrthoDB" id="9766486at2"/>
<dbReference type="FunFam" id="3.30.300.30:FF:000006">
    <property type="entry name" value="Long-chain-fatty-acid--CoA ligase FadD"/>
    <property type="match status" value="1"/>
</dbReference>
<dbReference type="EMBL" id="FQUZ01000020">
    <property type="protein sequence ID" value="SHF38598.1"/>
    <property type="molecule type" value="Genomic_DNA"/>
</dbReference>
<sequence>MNTLPFAPCTTPRPWLSSYPAGMPTDIEAEAARHASLVELMESAFERHGKRTAYSFLGKRFSYADIDRLSRYFAAYLQSLGLRRGERVAVMLPNIVQYPIVAAAVLRTGLVLVNTNPLYTARELQHQLQDSGAKAIVALEQCATTLQQCLAHTAVEHIVLARIGDQLGFLQGMAANWMVRRRQKDQPSTGWHLPQAIGFNHALNLGRKCHFQPPSLAQHDLALLQYTGGTTGVSKAAMLTHGNLIANTLQSTAWNRPALQGLAADEVCTTVCALPLYHIFAFTVGLLMSLHQGGTLVLIPDPRDMTAMLRELQRHRIHIFPAVNTLFNGLLRHPDFDTVNWQHLRLCGGGGMAVQPSVAQEWLERTGCAICEGYGLTEASPSVACNLVTTRQFSGTIGLPLPGTHMQCVDERGHAVAAGVAGEIAIRGPQLMQGYWQRPQETAEAMTADGYFLTGDIGIMDEQGIFRIVDRKKDMILVSGFNVYPNEIEHVVQQLPGVRECAVVGVPDAQSGEAVKLVVVLRHDVPHALGEAALRHYLKNHLTAYKRPRHIEFRQSLPKNTVGKILRRALRDEETQG</sequence>
<evidence type="ECO:0000259" key="16">
    <source>
        <dbReference type="Pfam" id="PF13193"/>
    </source>
</evidence>
<evidence type="ECO:0000256" key="4">
    <source>
        <dbReference type="ARBA" id="ARBA00006432"/>
    </source>
</evidence>
<reference evidence="17 18" key="1">
    <citation type="submission" date="2016-11" db="EMBL/GenBank/DDBJ databases">
        <authorList>
            <person name="Jaros S."/>
            <person name="Januszkiewicz K."/>
            <person name="Wedrychowicz H."/>
        </authorList>
    </citation>
    <scope>NUCLEOTIDE SEQUENCE [LARGE SCALE GENOMIC DNA]</scope>
    <source>
        <strain evidence="17 18">DSM 16112</strain>
    </source>
</reference>
<comment type="cofactor">
    <cofactor evidence="1">
        <name>Mg(2+)</name>
        <dbReference type="ChEBI" id="CHEBI:18420"/>
    </cofactor>
</comment>
<evidence type="ECO:0000256" key="2">
    <source>
        <dbReference type="ARBA" id="ARBA00004170"/>
    </source>
</evidence>